<dbReference type="GO" id="GO:0008146">
    <property type="term" value="F:sulfotransferase activity"/>
    <property type="evidence" value="ECO:0007669"/>
    <property type="project" value="InterPro"/>
</dbReference>
<gene>
    <name evidence="2" type="ORF">GL267_13435</name>
</gene>
<organism evidence="2">
    <name type="scientific">Acidithiobacillus ferrianus</name>
    <dbReference type="NCBI Taxonomy" id="2678518"/>
    <lineage>
        <taxon>Bacteria</taxon>
        <taxon>Pseudomonadati</taxon>
        <taxon>Pseudomonadota</taxon>
        <taxon>Acidithiobacillia</taxon>
        <taxon>Acidithiobacillales</taxon>
        <taxon>Acidithiobacillaceae</taxon>
        <taxon>Acidithiobacillus</taxon>
    </lineage>
</organism>
<dbReference type="PANTHER" id="PTHR10605">
    <property type="entry name" value="HEPARAN SULFATE SULFOTRANSFERASE"/>
    <property type="match status" value="1"/>
</dbReference>
<dbReference type="AlphaFoldDB" id="A0A845UPX9"/>
<dbReference type="InterPro" id="IPR027417">
    <property type="entry name" value="P-loop_NTPase"/>
</dbReference>
<dbReference type="Pfam" id="PF13469">
    <property type="entry name" value="Sulfotransfer_3"/>
    <property type="match status" value="1"/>
</dbReference>
<comment type="caution">
    <text evidence="2">The sequence shown here is derived from an EMBL/GenBank/DDBJ whole genome shotgun (WGS) entry which is preliminary data.</text>
</comment>
<protein>
    <submittedName>
        <fullName evidence="2">Sulfotransferase</fullName>
    </submittedName>
</protein>
<dbReference type="SUPFAM" id="SSF52540">
    <property type="entry name" value="P-loop containing nucleoside triphosphate hydrolases"/>
    <property type="match status" value="1"/>
</dbReference>
<dbReference type="RefSeq" id="WP_163098766.1">
    <property type="nucleotide sequence ID" value="NZ_CP127523.1"/>
</dbReference>
<sequence>MPQQSDAPSDQARATVWPNFFIVGTVKGGTTSLYNHLKQHPEVFLPAFKEPHYFAQIHPKPGQAHLLEYVSDQSDYLKLYHGADDFRAVGDASTSSLWDREAPMRIHAVSPDARIIILLRDPVVRAHSHYLMDFREGVVDIPLNIELLKRDFAQVEKGWGVSRLYVDLGLYHDQVQRYCAIFGRSQVLVLLFDNLVRNPETAFQRVATHLGIDPAPFSQMNLAQVHNGYKAPRGTWARRCAANPLARWIGYRLMPRALQWWLYQHLILKTAAKPMLDTTVRKFLEDIYEPDIQRLESLLEIPLPELRSSW</sequence>
<evidence type="ECO:0000313" key="2">
    <source>
        <dbReference type="EMBL" id="NDU43588.1"/>
    </source>
</evidence>
<keyword evidence="1 2" id="KW-0808">Transferase</keyword>
<reference evidence="2" key="1">
    <citation type="submission" date="2019-11" db="EMBL/GenBank/DDBJ databases">
        <title>Acidithiobacillus ferrianus sp. nov.: a facultatively anaerobic and extremely acidophilic chemolithoautotroph.</title>
        <authorList>
            <person name="Norris P.R."/>
            <person name="Falagan C."/>
            <person name="Moya-Beltran A."/>
            <person name="Castro M."/>
            <person name="Quatrini R."/>
            <person name="Johnson D.B."/>
        </authorList>
    </citation>
    <scope>NUCLEOTIDE SEQUENCE [LARGE SCALE GENOMIC DNA]</scope>
    <source>
        <strain evidence="2">MG</strain>
    </source>
</reference>
<dbReference type="Gene3D" id="3.40.50.300">
    <property type="entry name" value="P-loop containing nucleotide triphosphate hydrolases"/>
    <property type="match status" value="1"/>
</dbReference>
<dbReference type="PANTHER" id="PTHR10605:SF56">
    <property type="entry name" value="BIFUNCTIONAL HEPARAN SULFATE N-DEACETYLASE_N-SULFOTRANSFERASE"/>
    <property type="match status" value="1"/>
</dbReference>
<accession>A0A845UPX9</accession>
<proteinExistence type="predicted"/>
<name>A0A845UPX9_9PROT</name>
<dbReference type="InterPro" id="IPR037359">
    <property type="entry name" value="NST/OST"/>
</dbReference>
<evidence type="ECO:0000256" key="1">
    <source>
        <dbReference type="ARBA" id="ARBA00022679"/>
    </source>
</evidence>
<dbReference type="EMBL" id="WNJL01000037">
    <property type="protein sequence ID" value="NDU43588.1"/>
    <property type="molecule type" value="Genomic_DNA"/>
</dbReference>